<keyword evidence="3 8" id="KW-0813">Transport</keyword>
<dbReference type="InterPro" id="IPR000515">
    <property type="entry name" value="MetI-like"/>
</dbReference>
<gene>
    <name evidence="10" type="ORF">ELY37_16900</name>
</gene>
<dbReference type="PROSITE" id="PS50928">
    <property type="entry name" value="ABC_TM1"/>
    <property type="match status" value="1"/>
</dbReference>
<dbReference type="PANTHER" id="PTHR42929">
    <property type="entry name" value="INNER MEMBRANE ABC TRANSPORTER PERMEASE PROTEIN YDCU-RELATED-RELATED"/>
    <property type="match status" value="1"/>
</dbReference>
<dbReference type="AlphaFoldDB" id="A0A3S0YX31"/>
<keyword evidence="11" id="KW-1185">Reference proteome</keyword>
<evidence type="ECO:0000256" key="5">
    <source>
        <dbReference type="ARBA" id="ARBA00022692"/>
    </source>
</evidence>
<reference evidence="10 11" key="1">
    <citation type="submission" date="2018-12" db="EMBL/GenBank/DDBJ databases">
        <title>three novel Halomonas strain isolated from plants.</title>
        <authorList>
            <person name="Sun C."/>
        </authorList>
    </citation>
    <scope>NUCLEOTIDE SEQUENCE [LARGE SCALE GENOMIC DNA]</scope>
    <source>
        <strain evidence="10 11">RC</strain>
    </source>
</reference>
<evidence type="ECO:0000256" key="3">
    <source>
        <dbReference type="ARBA" id="ARBA00022448"/>
    </source>
</evidence>
<feature type="transmembrane region" description="Helical" evidence="8">
    <location>
        <begin position="12"/>
        <end position="36"/>
    </location>
</feature>
<protein>
    <submittedName>
        <fullName evidence="10">ABC transporter permease</fullName>
    </submittedName>
</protein>
<dbReference type="GO" id="GO:0005886">
    <property type="term" value="C:plasma membrane"/>
    <property type="evidence" value="ECO:0007669"/>
    <property type="project" value="UniProtKB-SubCell"/>
</dbReference>
<feature type="transmembrane region" description="Helical" evidence="8">
    <location>
        <begin position="68"/>
        <end position="88"/>
    </location>
</feature>
<evidence type="ECO:0000256" key="6">
    <source>
        <dbReference type="ARBA" id="ARBA00022989"/>
    </source>
</evidence>
<dbReference type="OrthoDB" id="9807047at2"/>
<keyword evidence="6 8" id="KW-1133">Transmembrane helix</keyword>
<feature type="transmembrane region" description="Helical" evidence="8">
    <location>
        <begin position="97"/>
        <end position="120"/>
    </location>
</feature>
<feature type="transmembrane region" description="Helical" evidence="8">
    <location>
        <begin position="245"/>
        <end position="271"/>
    </location>
</feature>
<proteinExistence type="inferred from homology"/>
<keyword evidence="4" id="KW-1003">Cell membrane</keyword>
<comment type="caution">
    <text evidence="10">The sequence shown here is derived from an EMBL/GenBank/DDBJ whole genome shotgun (WGS) entry which is preliminary data.</text>
</comment>
<accession>A0A3S0YX31</accession>
<dbReference type="PANTHER" id="PTHR42929:SF5">
    <property type="entry name" value="ABC TRANSPORTER PERMEASE PROTEIN"/>
    <property type="match status" value="1"/>
</dbReference>
<keyword evidence="7 8" id="KW-0472">Membrane</keyword>
<evidence type="ECO:0000256" key="4">
    <source>
        <dbReference type="ARBA" id="ARBA00022475"/>
    </source>
</evidence>
<evidence type="ECO:0000256" key="7">
    <source>
        <dbReference type="ARBA" id="ARBA00023136"/>
    </source>
</evidence>
<dbReference type="Pfam" id="PF00528">
    <property type="entry name" value="BPD_transp_1"/>
    <property type="match status" value="1"/>
</dbReference>
<feature type="domain" description="ABC transmembrane type-1" evidence="9">
    <location>
        <begin position="62"/>
        <end position="268"/>
    </location>
</feature>
<evidence type="ECO:0000256" key="8">
    <source>
        <dbReference type="RuleBase" id="RU363032"/>
    </source>
</evidence>
<dbReference type="InterPro" id="IPR035906">
    <property type="entry name" value="MetI-like_sf"/>
</dbReference>
<feature type="transmembrane region" description="Helical" evidence="8">
    <location>
        <begin position="148"/>
        <end position="171"/>
    </location>
</feature>
<sequence length="281" mass="31061">MRLPNSAQWQLALPLSIFYIAFFAAPLMLLIGVSFFNDEMLTQPGLESWKRFVGDAFYWKVTFDTIKLGVYTVCATILIGYPLALVYVQAGPRAKRILLFIILMPMLLSVVVRTFAWIVILSEQGVINQTIMPLGLTSTPIRLLQTELGLVISLTQIEMPLMLLPLISVMARIDPNLIDASTSLGASRWGTLFKVIVPLSFPGLIAGCILVFASSTTAFISHSIIGGNRLIYLPLMIWQQASVLYNWPLAAVGAIVLLVFVSLCIALVTLVGKRSMRHLYV</sequence>
<comment type="similarity">
    <text evidence="2">Belongs to the binding-protein-dependent transport system permease family. CysTW subfamily.</text>
</comment>
<evidence type="ECO:0000256" key="1">
    <source>
        <dbReference type="ARBA" id="ARBA00004651"/>
    </source>
</evidence>
<dbReference type="SUPFAM" id="SSF161098">
    <property type="entry name" value="MetI-like"/>
    <property type="match status" value="1"/>
</dbReference>
<dbReference type="RefSeq" id="WP_126981975.1">
    <property type="nucleotide sequence ID" value="NZ_RZHD01000010.1"/>
</dbReference>
<name>A0A3S0YX31_9GAMM</name>
<keyword evidence="5 8" id="KW-0812">Transmembrane</keyword>
<dbReference type="EMBL" id="RZHD01000010">
    <property type="protein sequence ID" value="RUR43393.1"/>
    <property type="molecule type" value="Genomic_DNA"/>
</dbReference>
<organism evidence="10 11">
    <name type="scientific">Vreelandella populi</name>
    <dbReference type="NCBI Taxonomy" id="2498858"/>
    <lineage>
        <taxon>Bacteria</taxon>
        <taxon>Pseudomonadati</taxon>
        <taxon>Pseudomonadota</taxon>
        <taxon>Gammaproteobacteria</taxon>
        <taxon>Oceanospirillales</taxon>
        <taxon>Halomonadaceae</taxon>
        <taxon>Vreelandella</taxon>
    </lineage>
</organism>
<evidence type="ECO:0000259" key="9">
    <source>
        <dbReference type="PROSITE" id="PS50928"/>
    </source>
</evidence>
<dbReference type="GO" id="GO:0055085">
    <property type="term" value="P:transmembrane transport"/>
    <property type="evidence" value="ECO:0007669"/>
    <property type="project" value="InterPro"/>
</dbReference>
<evidence type="ECO:0000313" key="11">
    <source>
        <dbReference type="Proteomes" id="UP000286912"/>
    </source>
</evidence>
<comment type="subcellular location">
    <subcellularLocation>
        <location evidence="1 8">Cell membrane</location>
        <topology evidence="1 8">Multi-pass membrane protein</topology>
    </subcellularLocation>
</comment>
<evidence type="ECO:0000256" key="2">
    <source>
        <dbReference type="ARBA" id="ARBA00007069"/>
    </source>
</evidence>
<dbReference type="Proteomes" id="UP000286912">
    <property type="component" value="Unassembled WGS sequence"/>
</dbReference>
<evidence type="ECO:0000313" key="10">
    <source>
        <dbReference type="EMBL" id="RUR43393.1"/>
    </source>
</evidence>
<dbReference type="Gene3D" id="1.10.3720.10">
    <property type="entry name" value="MetI-like"/>
    <property type="match status" value="1"/>
</dbReference>
<dbReference type="CDD" id="cd06261">
    <property type="entry name" value="TM_PBP2"/>
    <property type="match status" value="1"/>
</dbReference>
<feature type="transmembrane region" description="Helical" evidence="8">
    <location>
        <begin position="192"/>
        <end position="225"/>
    </location>
</feature>